<comment type="caution">
    <text evidence="2">The sequence shown here is derived from an EMBL/GenBank/DDBJ whole genome shotgun (WGS) entry which is preliminary data.</text>
</comment>
<accession>A0A1F5ZZM7</accession>
<dbReference type="EMBL" id="MFJK01000016">
    <property type="protein sequence ID" value="OGG17823.1"/>
    <property type="molecule type" value="Genomic_DNA"/>
</dbReference>
<dbReference type="InterPro" id="IPR043993">
    <property type="entry name" value="T4SS_pilin"/>
</dbReference>
<evidence type="ECO:0000256" key="1">
    <source>
        <dbReference type="SAM" id="Phobius"/>
    </source>
</evidence>
<keyword evidence="1" id="KW-0812">Transmembrane</keyword>
<keyword evidence="1" id="KW-1133">Transmembrane helix</keyword>
<protein>
    <submittedName>
        <fullName evidence="2">Uncharacterized protein</fullName>
    </submittedName>
</protein>
<name>A0A1F5ZZM7_9BACT</name>
<feature type="transmembrane region" description="Helical" evidence="1">
    <location>
        <begin position="33"/>
        <end position="54"/>
    </location>
</feature>
<dbReference type="Pfam" id="PF18895">
    <property type="entry name" value="T4SS_pilin"/>
    <property type="match status" value="1"/>
</dbReference>
<feature type="transmembrane region" description="Helical" evidence="1">
    <location>
        <begin position="74"/>
        <end position="94"/>
    </location>
</feature>
<dbReference type="STRING" id="1798381.A2721_02260"/>
<dbReference type="Proteomes" id="UP000177871">
    <property type="component" value="Unassembled WGS sequence"/>
</dbReference>
<evidence type="ECO:0000313" key="2">
    <source>
        <dbReference type="EMBL" id="OGG17823.1"/>
    </source>
</evidence>
<evidence type="ECO:0000313" key="3">
    <source>
        <dbReference type="Proteomes" id="UP000177871"/>
    </source>
</evidence>
<keyword evidence="1" id="KW-0472">Membrane</keyword>
<organism evidence="2 3">
    <name type="scientific">Candidatus Gottesmanbacteria bacterium RIFCSPHIGHO2_01_FULL_47_48</name>
    <dbReference type="NCBI Taxonomy" id="1798381"/>
    <lineage>
        <taxon>Bacteria</taxon>
        <taxon>Candidatus Gottesmaniibacteriota</taxon>
    </lineage>
</organism>
<dbReference type="AlphaFoldDB" id="A0A1F5ZZM7"/>
<proteinExistence type="predicted"/>
<sequence>MLNYANCDGEPLSGIDTAIGCIRTDKLEETVNFILKWVLGISGGVILLLLIITGYNLLTSTGNPEKLQGVKENIVSIFSGLILIGFSLVLLKVIGADVLKLPGF</sequence>
<reference evidence="2 3" key="1">
    <citation type="journal article" date="2016" name="Nat. Commun.">
        <title>Thousands of microbial genomes shed light on interconnected biogeochemical processes in an aquifer system.</title>
        <authorList>
            <person name="Anantharaman K."/>
            <person name="Brown C.T."/>
            <person name="Hug L.A."/>
            <person name="Sharon I."/>
            <person name="Castelle C.J."/>
            <person name="Probst A.J."/>
            <person name="Thomas B.C."/>
            <person name="Singh A."/>
            <person name="Wilkins M.J."/>
            <person name="Karaoz U."/>
            <person name="Brodie E.L."/>
            <person name="Williams K.H."/>
            <person name="Hubbard S.S."/>
            <person name="Banfield J.F."/>
        </authorList>
    </citation>
    <scope>NUCLEOTIDE SEQUENCE [LARGE SCALE GENOMIC DNA]</scope>
</reference>
<gene>
    <name evidence="2" type="ORF">A2721_02260</name>
</gene>